<organism evidence="2 3">
    <name type="scientific">Rhypophila decipiens</name>
    <dbReference type="NCBI Taxonomy" id="261697"/>
    <lineage>
        <taxon>Eukaryota</taxon>
        <taxon>Fungi</taxon>
        <taxon>Dikarya</taxon>
        <taxon>Ascomycota</taxon>
        <taxon>Pezizomycotina</taxon>
        <taxon>Sordariomycetes</taxon>
        <taxon>Sordariomycetidae</taxon>
        <taxon>Sordariales</taxon>
        <taxon>Naviculisporaceae</taxon>
        <taxon>Rhypophila</taxon>
    </lineage>
</organism>
<keyword evidence="3" id="KW-1185">Reference proteome</keyword>
<evidence type="ECO:0000313" key="3">
    <source>
        <dbReference type="Proteomes" id="UP001301769"/>
    </source>
</evidence>
<keyword evidence="1" id="KW-0812">Transmembrane</keyword>
<keyword evidence="1" id="KW-0472">Membrane</keyword>
<dbReference type="Proteomes" id="UP001301769">
    <property type="component" value="Unassembled WGS sequence"/>
</dbReference>
<dbReference type="EMBL" id="MU858045">
    <property type="protein sequence ID" value="KAK4220302.1"/>
    <property type="molecule type" value="Genomic_DNA"/>
</dbReference>
<comment type="caution">
    <text evidence="2">The sequence shown here is derived from an EMBL/GenBank/DDBJ whole genome shotgun (WGS) entry which is preliminary data.</text>
</comment>
<sequence>MAPISLTQRGMDIPQSTVDDLSKQVGVIVGVTLAIILVVVSAAWGTCLLFEPREKRQAKLRLARQQEQIRQRQHQRHMQAGERVRQSVMNAVRSGKITEQQGRDIEMGIMNLSANRLDSEPRRPEAARMMARFRV</sequence>
<reference evidence="2" key="2">
    <citation type="submission" date="2023-05" db="EMBL/GenBank/DDBJ databases">
        <authorList>
            <consortium name="Lawrence Berkeley National Laboratory"/>
            <person name="Steindorff A."/>
            <person name="Hensen N."/>
            <person name="Bonometti L."/>
            <person name="Westerberg I."/>
            <person name="Brannstrom I.O."/>
            <person name="Guillou S."/>
            <person name="Cros-Aarteil S."/>
            <person name="Calhoun S."/>
            <person name="Haridas S."/>
            <person name="Kuo A."/>
            <person name="Mondo S."/>
            <person name="Pangilinan J."/>
            <person name="Riley R."/>
            <person name="Labutti K."/>
            <person name="Andreopoulos B."/>
            <person name="Lipzen A."/>
            <person name="Chen C."/>
            <person name="Yanf M."/>
            <person name="Daum C."/>
            <person name="Ng V."/>
            <person name="Clum A."/>
            <person name="Ohm R."/>
            <person name="Martin F."/>
            <person name="Silar P."/>
            <person name="Natvig D."/>
            <person name="Lalanne C."/>
            <person name="Gautier V."/>
            <person name="Ament-Velasquez S.L."/>
            <person name="Kruys A."/>
            <person name="Hutchinson M.I."/>
            <person name="Powell A.J."/>
            <person name="Barry K."/>
            <person name="Miller A.N."/>
            <person name="Grigoriev I.V."/>
            <person name="Debuchy R."/>
            <person name="Gladieux P."/>
            <person name="Thoren M.H."/>
            <person name="Johannesson H."/>
        </authorList>
    </citation>
    <scope>NUCLEOTIDE SEQUENCE</scope>
    <source>
        <strain evidence="2">PSN293</strain>
    </source>
</reference>
<name>A0AAN6YQ25_9PEZI</name>
<evidence type="ECO:0000256" key="1">
    <source>
        <dbReference type="SAM" id="Phobius"/>
    </source>
</evidence>
<dbReference type="AlphaFoldDB" id="A0AAN6YQ25"/>
<keyword evidence="1" id="KW-1133">Transmembrane helix</keyword>
<proteinExistence type="predicted"/>
<gene>
    <name evidence="2" type="ORF">QBC37DRAFT_477326</name>
</gene>
<reference evidence="2" key="1">
    <citation type="journal article" date="2023" name="Mol. Phylogenet. Evol.">
        <title>Genome-scale phylogeny and comparative genomics of the fungal order Sordariales.</title>
        <authorList>
            <person name="Hensen N."/>
            <person name="Bonometti L."/>
            <person name="Westerberg I."/>
            <person name="Brannstrom I.O."/>
            <person name="Guillou S."/>
            <person name="Cros-Aarteil S."/>
            <person name="Calhoun S."/>
            <person name="Haridas S."/>
            <person name="Kuo A."/>
            <person name="Mondo S."/>
            <person name="Pangilinan J."/>
            <person name="Riley R."/>
            <person name="LaButti K."/>
            <person name="Andreopoulos B."/>
            <person name="Lipzen A."/>
            <person name="Chen C."/>
            <person name="Yan M."/>
            <person name="Daum C."/>
            <person name="Ng V."/>
            <person name="Clum A."/>
            <person name="Steindorff A."/>
            <person name="Ohm R.A."/>
            <person name="Martin F."/>
            <person name="Silar P."/>
            <person name="Natvig D.O."/>
            <person name="Lalanne C."/>
            <person name="Gautier V."/>
            <person name="Ament-Velasquez S.L."/>
            <person name="Kruys A."/>
            <person name="Hutchinson M.I."/>
            <person name="Powell A.J."/>
            <person name="Barry K."/>
            <person name="Miller A.N."/>
            <person name="Grigoriev I.V."/>
            <person name="Debuchy R."/>
            <person name="Gladieux P."/>
            <person name="Hiltunen Thoren M."/>
            <person name="Johannesson H."/>
        </authorList>
    </citation>
    <scope>NUCLEOTIDE SEQUENCE</scope>
    <source>
        <strain evidence="2">PSN293</strain>
    </source>
</reference>
<feature type="transmembrane region" description="Helical" evidence="1">
    <location>
        <begin position="25"/>
        <end position="50"/>
    </location>
</feature>
<protein>
    <submittedName>
        <fullName evidence="2">Uncharacterized protein</fullName>
    </submittedName>
</protein>
<evidence type="ECO:0000313" key="2">
    <source>
        <dbReference type="EMBL" id="KAK4220302.1"/>
    </source>
</evidence>
<accession>A0AAN6YQ25</accession>